<dbReference type="RefSeq" id="WP_023590308.1">
    <property type="nucleotide sequence ID" value="NZ_ASHX02000001.1"/>
</dbReference>
<organism evidence="1 2">
    <name type="scientific">Streptomyces thermolilacinus SPC6</name>
    <dbReference type="NCBI Taxonomy" id="1306406"/>
    <lineage>
        <taxon>Bacteria</taxon>
        <taxon>Bacillati</taxon>
        <taxon>Actinomycetota</taxon>
        <taxon>Actinomycetes</taxon>
        <taxon>Kitasatosporales</taxon>
        <taxon>Streptomycetaceae</taxon>
        <taxon>Streptomyces</taxon>
    </lineage>
</organism>
<keyword evidence="2" id="KW-1185">Reference proteome</keyword>
<sequence>MDASGQPTLDEIEDRFAALAAGRLSRDEADRWAARWVVEDGTAWDDLSWWALNCLYGIDVPAGESGGYLHDDEQVRGWLAELRKRRAR</sequence>
<comment type="caution">
    <text evidence="1">The sequence shown here is derived from an EMBL/GenBank/DDBJ whole genome shotgun (WGS) entry which is preliminary data.</text>
</comment>
<reference evidence="1 2" key="1">
    <citation type="journal article" date="2013" name="Genome Announc.">
        <title>Genome Sequence of Streptomyces violaceusniger Strain SPC6, a Halotolerant Streptomycete That Exhibits Rapid Growth and Development.</title>
        <authorList>
            <person name="Chen X."/>
            <person name="Zhang B."/>
            <person name="Zhang W."/>
            <person name="Wu X."/>
            <person name="Zhang M."/>
            <person name="Chen T."/>
            <person name="Liu G."/>
            <person name="Dyson P."/>
        </authorList>
    </citation>
    <scope>NUCLEOTIDE SEQUENCE [LARGE SCALE GENOMIC DNA]</scope>
    <source>
        <strain evidence="1 2">SPC6</strain>
    </source>
</reference>
<accession>A0A1D3DZ87</accession>
<dbReference type="OrthoDB" id="4225757at2"/>
<dbReference type="Proteomes" id="UP000095329">
    <property type="component" value="Unassembled WGS sequence"/>
</dbReference>
<protein>
    <submittedName>
        <fullName evidence="1">Uncharacterized protein</fullName>
    </submittedName>
</protein>
<gene>
    <name evidence="1" type="ORF">J116_027510</name>
</gene>
<name>A0A1D3DZ87_9ACTN</name>
<evidence type="ECO:0000313" key="2">
    <source>
        <dbReference type="Proteomes" id="UP000095329"/>
    </source>
</evidence>
<proteinExistence type="predicted"/>
<dbReference type="EMBL" id="ASHX02000001">
    <property type="protein sequence ID" value="OEJ97639.1"/>
    <property type="molecule type" value="Genomic_DNA"/>
</dbReference>
<evidence type="ECO:0000313" key="1">
    <source>
        <dbReference type="EMBL" id="OEJ97639.1"/>
    </source>
</evidence>
<dbReference type="AlphaFoldDB" id="A0A1D3DZ87"/>
<dbReference type="STRING" id="1306406.J116_027510"/>